<feature type="signal peptide" evidence="1">
    <location>
        <begin position="1"/>
        <end position="18"/>
    </location>
</feature>
<organism evidence="2">
    <name type="scientific">uncultured bacterium</name>
    <name type="common">gcode 4</name>
    <dbReference type="NCBI Taxonomy" id="1234023"/>
    <lineage>
        <taxon>Bacteria</taxon>
        <taxon>environmental samples</taxon>
    </lineage>
</organism>
<proteinExistence type="predicted"/>
<dbReference type="EMBL" id="AMFJ01000493">
    <property type="protein sequence ID" value="EKE27366.1"/>
    <property type="molecule type" value="Genomic_DNA"/>
</dbReference>
<evidence type="ECO:0000313" key="2">
    <source>
        <dbReference type="EMBL" id="EKE27366.1"/>
    </source>
</evidence>
<gene>
    <name evidence="2" type="ORF">ACD_3C00219G0002</name>
</gene>
<protein>
    <submittedName>
        <fullName evidence="2">Uncharacterized protein</fullName>
    </submittedName>
</protein>
<feature type="chain" id="PRO_5017423915" evidence="1">
    <location>
        <begin position="19"/>
        <end position="487"/>
    </location>
</feature>
<sequence>MTILLISLFWGLACQTFAGSQITASKNNVDAWINTDNWNLNWNYSKYINPETDIDWNITTINWTILRTVTWAINSTLYWNFNIINLNAVYNSAKFNTYTSDCPSWWALTLNWAISSDIWWNFDIDSNSHVCLIGGKIVIKLKSLKIWEKDLWAEGTATTTNISQEIKANWINKVNTNAVNSPIRVIEWQFQDQKYIVKTNINKQLETILRWSPPETTITKLSKSAFEDAWWSLKYFNYEGQKELMASNEDNIWKILKLENSYSFSSDPSNYKLKVVGQKTIIVKWGNIYINADIYNDNDSDSLLILVAKRWVGKEYKNGWNIYIDPNVTNIDAVLIADWSVLNYNWTAVISSSASDGWISKNYLRRQLMIYWQISSGNTTWSDNVPYWSDAYNKYGKIYKDYSYDISKLRTFEVIPVPSWLTCWDNNAPRKNDSMEWLKYAWSGKKLCKAWDSAESWLRTSVLENPVIVMYNPNIQILKPYIMQITE</sequence>
<accession>K2F862</accession>
<evidence type="ECO:0000256" key="1">
    <source>
        <dbReference type="SAM" id="SignalP"/>
    </source>
</evidence>
<reference evidence="2" key="1">
    <citation type="journal article" date="2012" name="Science">
        <title>Fermentation, hydrogen, and sulfur metabolism in multiple uncultivated bacterial phyla.</title>
        <authorList>
            <person name="Wrighton K.C."/>
            <person name="Thomas B.C."/>
            <person name="Sharon I."/>
            <person name="Miller C.S."/>
            <person name="Castelle C.J."/>
            <person name="VerBerkmoes N.C."/>
            <person name="Wilkins M.J."/>
            <person name="Hettich R.L."/>
            <person name="Lipton M.S."/>
            <person name="Williams K.H."/>
            <person name="Long P.E."/>
            <person name="Banfield J.F."/>
        </authorList>
    </citation>
    <scope>NUCLEOTIDE SEQUENCE [LARGE SCALE GENOMIC DNA]</scope>
</reference>
<keyword evidence="1" id="KW-0732">Signal</keyword>
<comment type="caution">
    <text evidence="2">The sequence shown here is derived from an EMBL/GenBank/DDBJ whole genome shotgun (WGS) entry which is preliminary data.</text>
</comment>
<name>K2F862_9BACT</name>
<dbReference type="AlphaFoldDB" id="K2F862"/>